<keyword evidence="3 14" id="KW-0285">Flavoprotein</keyword>
<feature type="domain" description="Riboflavin kinase" evidence="15">
    <location>
        <begin position="179"/>
        <end position="303"/>
    </location>
</feature>
<dbReference type="PANTHER" id="PTHR22749">
    <property type="entry name" value="RIBOFLAVIN KINASE/FMN ADENYLYLTRANSFERASE"/>
    <property type="match status" value="1"/>
</dbReference>
<dbReference type="GO" id="GO:0009398">
    <property type="term" value="P:FMN biosynthetic process"/>
    <property type="evidence" value="ECO:0007669"/>
    <property type="project" value="UniProtKB-UniRule"/>
</dbReference>
<comment type="pathway">
    <text evidence="2 14">Cofactor biosynthesis; FMN biosynthesis; FMN from riboflavin (ATP route): step 1/1.</text>
</comment>
<evidence type="ECO:0000256" key="10">
    <source>
        <dbReference type="ARBA" id="ARBA00022840"/>
    </source>
</evidence>
<dbReference type="GO" id="GO:0006747">
    <property type="term" value="P:FAD biosynthetic process"/>
    <property type="evidence" value="ECO:0007669"/>
    <property type="project" value="UniProtKB-UniRule"/>
</dbReference>
<evidence type="ECO:0000256" key="13">
    <source>
        <dbReference type="ARBA" id="ARBA00049494"/>
    </source>
</evidence>
<dbReference type="Gene3D" id="3.40.50.620">
    <property type="entry name" value="HUPs"/>
    <property type="match status" value="1"/>
</dbReference>
<dbReference type="SMART" id="SM00904">
    <property type="entry name" value="Flavokinase"/>
    <property type="match status" value="1"/>
</dbReference>
<dbReference type="GO" id="GO:0009231">
    <property type="term" value="P:riboflavin biosynthetic process"/>
    <property type="evidence" value="ECO:0007669"/>
    <property type="project" value="InterPro"/>
</dbReference>
<dbReference type="Pfam" id="PF06574">
    <property type="entry name" value="FAD_syn"/>
    <property type="match status" value="1"/>
</dbReference>
<dbReference type="GO" id="GO:0008531">
    <property type="term" value="F:riboflavin kinase activity"/>
    <property type="evidence" value="ECO:0007669"/>
    <property type="project" value="UniProtKB-UniRule"/>
</dbReference>
<evidence type="ECO:0000256" key="11">
    <source>
        <dbReference type="ARBA" id="ARBA00023268"/>
    </source>
</evidence>
<dbReference type="PANTHER" id="PTHR22749:SF6">
    <property type="entry name" value="RIBOFLAVIN KINASE"/>
    <property type="match status" value="1"/>
</dbReference>
<reference evidence="16" key="1">
    <citation type="submission" date="2020-10" db="EMBL/GenBank/DDBJ databases">
        <authorList>
            <person name="Gilroy R."/>
        </authorList>
    </citation>
    <scope>NUCLEOTIDE SEQUENCE</scope>
    <source>
        <strain evidence="16">USAMLcec3-3695</strain>
    </source>
</reference>
<evidence type="ECO:0000256" key="4">
    <source>
        <dbReference type="ARBA" id="ARBA00022643"/>
    </source>
</evidence>
<dbReference type="Proteomes" id="UP000824109">
    <property type="component" value="Unassembled WGS sequence"/>
</dbReference>
<evidence type="ECO:0000256" key="14">
    <source>
        <dbReference type="PIRNR" id="PIRNR004491"/>
    </source>
</evidence>
<evidence type="ECO:0000256" key="12">
    <source>
        <dbReference type="ARBA" id="ARBA00047880"/>
    </source>
</evidence>
<keyword evidence="8 14" id="KW-0418">Kinase</keyword>
<evidence type="ECO:0000259" key="15">
    <source>
        <dbReference type="SMART" id="SM00904"/>
    </source>
</evidence>
<keyword evidence="6 14" id="KW-0548">Nucleotidyltransferase</keyword>
<evidence type="ECO:0000256" key="3">
    <source>
        <dbReference type="ARBA" id="ARBA00022630"/>
    </source>
</evidence>
<dbReference type="PIRSF" id="PIRSF004491">
    <property type="entry name" value="FAD_Synth"/>
    <property type="match status" value="1"/>
</dbReference>
<evidence type="ECO:0000256" key="5">
    <source>
        <dbReference type="ARBA" id="ARBA00022679"/>
    </source>
</evidence>
<dbReference type="SUPFAM" id="SSF52374">
    <property type="entry name" value="Nucleotidylyl transferase"/>
    <property type="match status" value="1"/>
</dbReference>
<dbReference type="EMBL" id="DVNB01000032">
    <property type="protein sequence ID" value="HIU56798.1"/>
    <property type="molecule type" value="Genomic_DNA"/>
</dbReference>
<dbReference type="InterPro" id="IPR014729">
    <property type="entry name" value="Rossmann-like_a/b/a_fold"/>
</dbReference>
<dbReference type="AlphaFoldDB" id="A0A9D1SEM8"/>
<evidence type="ECO:0000256" key="7">
    <source>
        <dbReference type="ARBA" id="ARBA00022741"/>
    </source>
</evidence>
<keyword evidence="9 14" id="KW-0274">FAD</keyword>
<dbReference type="NCBIfam" id="NF004162">
    <property type="entry name" value="PRK05627.1-5"/>
    <property type="match status" value="1"/>
</dbReference>
<dbReference type="EC" id="2.7.1.26" evidence="14"/>
<dbReference type="InterPro" id="IPR015865">
    <property type="entry name" value="Riboflavin_kinase_bac/euk"/>
</dbReference>
<sequence length="303" mass="33554">MEVMRQTGSIPFERTAVALGNFDGLHTAHMTIIERCRRYAIEHGCKSGVLLFSEHTRKLLSEDGVKIITTEAQKLEILEKAGMDFVYIRDFDSEFMHLSPDDFVRELAEVLHPEAVCVGYDYRFGYKAAGDVELLKELGEKYGFKAIITDEIDFEGSAVKSTLIRELIAEGNVEKAAALLGRPVRIEGKVERGFQNGRKMGIPTANIGYSSETAIPKNGVYAGYTYVGGKKYKSVINVGNNPTFGAEKITVESHILGFDEDIYGSVIAAEFVKRLRGDIKFADVNELIGQIKADILQAGKELN</sequence>
<dbReference type="Gene3D" id="2.40.30.30">
    <property type="entry name" value="Riboflavin kinase-like"/>
    <property type="match status" value="1"/>
</dbReference>
<protein>
    <recommendedName>
        <fullName evidence="14">Riboflavin biosynthesis protein</fullName>
    </recommendedName>
    <domain>
        <recommendedName>
            <fullName evidence="14">Riboflavin kinase</fullName>
            <ecNumber evidence="14">2.7.1.26</ecNumber>
        </recommendedName>
        <alternativeName>
            <fullName evidence="14">Flavokinase</fullName>
        </alternativeName>
    </domain>
    <domain>
        <recommendedName>
            <fullName evidence="14">FMN adenylyltransferase</fullName>
            <ecNumber evidence="14">2.7.7.2</ecNumber>
        </recommendedName>
        <alternativeName>
            <fullName evidence="14">FAD pyrophosphorylase</fullName>
        </alternativeName>
        <alternativeName>
            <fullName evidence="14">FAD synthase</fullName>
        </alternativeName>
    </domain>
</protein>
<dbReference type="InterPro" id="IPR023468">
    <property type="entry name" value="Riboflavin_kinase"/>
</dbReference>
<comment type="catalytic activity">
    <reaction evidence="13 14">
        <text>FMN + ATP + H(+) = FAD + diphosphate</text>
        <dbReference type="Rhea" id="RHEA:17237"/>
        <dbReference type="ChEBI" id="CHEBI:15378"/>
        <dbReference type="ChEBI" id="CHEBI:30616"/>
        <dbReference type="ChEBI" id="CHEBI:33019"/>
        <dbReference type="ChEBI" id="CHEBI:57692"/>
        <dbReference type="ChEBI" id="CHEBI:58210"/>
        <dbReference type="EC" id="2.7.7.2"/>
    </reaction>
</comment>
<keyword evidence="5 14" id="KW-0808">Transferase</keyword>
<evidence type="ECO:0000256" key="2">
    <source>
        <dbReference type="ARBA" id="ARBA00005201"/>
    </source>
</evidence>
<comment type="catalytic activity">
    <reaction evidence="12 14">
        <text>riboflavin + ATP = FMN + ADP + H(+)</text>
        <dbReference type="Rhea" id="RHEA:14357"/>
        <dbReference type="ChEBI" id="CHEBI:15378"/>
        <dbReference type="ChEBI" id="CHEBI:30616"/>
        <dbReference type="ChEBI" id="CHEBI:57986"/>
        <dbReference type="ChEBI" id="CHEBI:58210"/>
        <dbReference type="ChEBI" id="CHEBI:456216"/>
        <dbReference type="EC" id="2.7.1.26"/>
    </reaction>
</comment>
<reference evidence="16" key="2">
    <citation type="journal article" date="2021" name="PeerJ">
        <title>Extensive microbial diversity within the chicken gut microbiome revealed by metagenomics and culture.</title>
        <authorList>
            <person name="Gilroy R."/>
            <person name="Ravi A."/>
            <person name="Getino M."/>
            <person name="Pursley I."/>
            <person name="Horton D.L."/>
            <person name="Alikhan N.F."/>
            <person name="Baker D."/>
            <person name="Gharbi K."/>
            <person name="Hall N."/>
            <person name="Watson M."/>
            <person name="Adriaenssens E.M."/>
            <person name="Foster-Nyarko E."/>
            <person name="Jarju S."/>
            <person name="Secka A."/>
            <person name="Antonio M."/>
            <person name="Oren A."/>
            <person name="Chaudhuri R.R."/>
            <person name="La Ragione R."/>
            <person name="Hildebrand F."/>
            <person name="Pallen M.J."/>
        </authorList>
    </citation>
    <scope>NUCLEOTIDE SEQUENCE</scope>
    <source>
        <strain evidence="16">USAMLcec3-3695</strain>
    </source>
</reference>
<dbReference type="GO" id="GO:0003919">
    <property type="term" value="F:FMN adenylyltransferase activity"/>
    <property type="evidence" value="ECO:0007669"/>
    <property type="project" value="UniProtKB-UniRule"/>
</dbReference>
<keyword evidence="11" id="KW-0511">Multifunctional enzyme</keyword>
<dbReference type="EC" id="2.7.7.2" evidence="14"/>
<dbReference type="Pfam" id="PF01687">
    <property type="entry name" value="Flavokinase"/>
    <property type="match status" value="1"/>
</dbReference>
<keyword evidence="4 14" id="KW-0288">FMN</keyword>
<dbReference type="CDD" id="cd02064">
    <property type="entry name" value="FAD_synthetase_N"/>
    <property type="match status" value="1"/>
</dbReference>
<evidence type="ECO:0000313" key="17">
    <source>
        <dbReference type="Proteomes" id="UP000824109"/>
    </source>
</evidence>
<comment type="similarity">
    <text evidence="14">Belongs to the ribF family.</text>
</comment>
<name>A0A9D1SEM8_9FIRM</name>
<evidence type="ECO:0000256" key="8">
    <source>
        <dbReference type="ARBA" id="ARBA00022777"/>
    </source>
</evidence>
<dbReference type="InterPro" id="IPR015864">
    <property type="entry name" value="FAD_synthase"/>
</dbReference>
<dbReference type="NCBIfam" id="TIGR00083">
    <property type="entry name" value="ribF"/>
    <property type="match status" value="1"/>
</dbReference>
<evidence type="ECO:0000313" key="16">
    <source>
        <dbReference type="EMBL" id="HIU56798.1"/>
    </source>
</evidence>
<accession>A0A9D1SEM8</accession>
<gene>
    <name evidence="16" type="ORF">IAA61_03170</name>
</gene>
<keyword evidence="7 14" id="KW-0547">Nucleotide-binding</keyword>
<evidence type="ECO:0000256" key="9">
    <source>
        <dbReference type="ARBA" id="ARBA00022827"/>
    </source>
</evidence>
<dbReference type="FunFam" id="3.40.50.620:FF:000021">
    <property type="entry name" value="Riboflavin biosynthesis protein"/>
    <property type="match status" value="1"/>
</dbReference>
<evidence type="ECO:0000256" key="6">
    <source>
        <dbReference type="ARBA" id="ARBA00022695"/>
    </source>
</evidence>
<keyword evidence="10 14" id="KW-0067">ATP-binding</keyword>
<dbReference type="InterPro" id="IPR002606">
    <property type="entry name" value="Riboflavin_kinase_bac"/>
</dbReference>
<dbReference type="InterPro" id="IPR023465">
    <property type="entry name" value="Riboflavin_kinase_dom_sf"/>
</dbReference>
<comment type="pathway">
    <text evidence="1 14">Cofactor biosynthesis; FAD biosynthesis; FAD from FMN: step 1/1.</text>
</comment>
<proteinExistence type="inferred from homology"/>
<evidence type="ECO:0000256" key="1">
    <source>
        <dbReference type="ARBA" id="ARBA00004726"/>
    </source>
</evidence>
<dbReference type="SUPFAM" id="SSF82114">
    <property type="entry name" value="Riboflavin kinase-like"/>
    <property type="match status" value="1"/>
</dbReference>
<organism evidence="16 17">
    <name type="scientific">Candidatus Ornithomonoglobus merdipullorum</name>
    <dbReference type="NCBI Taxonomy" id="2840895"/>
    <lineage>
        <taxon>Bacteria</taxon>
        <taxon>Bacillati</taxon>
        <taxon>Bacillota</taxon>
        <taxon>Clostridia</taxon>
        <taxon>Candidatus Ornithomonoglobus</taxon>
    </lineage>
</organism>
<dbReference type="GO" id="GO:0005524">
    <property type="term" value="F:ATP binding"/>
    <property type="evidence" value="ECO:0007669"/>
    <property type="project" value="UniProtKB-UniRule"/>
</dbReference>
<comment type="caution">
    <text evidence="16">The sequence shown here is derived from an EMBL/GenBank/DDBJ whole genome shotgun (WGS) entry which is preliminary data.</text>
</comment>